<proteinExistence type="predicted"/>
<keyword evidence="2" id="KW-1185">Reference proteome</keyword>
<comment type="caution">
    <text evidence="1">The sequence shown here is derived from an EMBL/GenBank/DDBJ whole genome shotgun (WGS) entry which is preliminary data.</text>
</comment>
<protein>
    <recommendedName>
        <fullName evidence="3">GAF domain-containing protein</fullName>
    </recommendedName>
</protein>
<dbReference type="InterPro" id="IPR036514">
    <property type="entry name" value="SGNH_hydro_sf"/>
</dbReference>
<evidence type="ECO:0000313" key="1">
    <source>
        <dbReference type="EMBL" id="GLJ77623.1"/>
    </source>
</evidence>
<gene>
    <name evidence="1" type="ORF">GCM10017584_31970</name>
</gene>
<dbReference type="PROSITE" id="PS50096">
    <property type="entry name" value="IQ"/>
    <property type="match status" value="1"/>
</dbReference>
<dbReference type="AlphaFoldDB" id="A0A9W6M0P9"/>
<dbReference type="Gene3D" id="3.40.50.1110">
    <property type="entry name" value="SGNH hydrolase"/>
    <property type="match status" value="1"/>
</dbReference>
<evidence type="ECO:0008006" key="3">
    <source>
        <dbReference type="Google" id="ProtNLM"/>
    </source>
</evidence>
<dbReference type="Proteomes" id="UP001142372">
    <property type="component" value="Unassembled WGS sequence"/>
</dbReference>
<dbReference type="EMBL" id="BSEN01000015">
    <property type="protein sequence ID" value="GLJ77623.1"/>
    <property type="molecule type" value="Genomic_DNA"/>
</dbReference>
<evidence type="ECO:0000313" key="2">
    <source>
        <dbReference type="Proteomes" id="UP001142372"/>
    </source>
</evidence>
<name>A0A9W6M0P9_9MICO</name>
<reference evidence="1" key="2">
    <citation type="submission" date="2023-01" db="EMBL/GenBank/DDBJ databases">
        <authorList>
            <person name="Sun Q."/>
            <person name="Evtushenko L."/>
        </authorList>
    </citation>
    <scope>NUCLEOTIDE SEQUENCE</scope>
    <source>
        <strain evidence="1">VKM Ac-1401</strain>
    </source>
</reference>
<organism evidence="1 2">
    <name type="scientific">Leifsonia poae</name>
    <dbReference type="NCBI Taxonomy" id="110933"/>
    <lineage>
        <taxon>Bacteria</taxon>
        <taxon>Bacillati</taxon>
        <taxon>Actinomycetota</taxon>
        <taxon>Actinomycetes</taxon>
        <taxon>Micrococcales</taxon>
        <taxon>Microbacteriaceae</taxon>
        <taxon>Leifsonia</taxon>
    </lineage>
</organism>
<dbReference type="SUPFAM" id="SSF55781">
    <property type="entry name" value="GAF domain-like"/>
    <property type="match status" value="1"/>
</dbReference>
<reference evidence="1" key="1">
    <citation type="journal article" date="2014" name="Int. J. Syst. Evol. Microbiol.">
        <title>Complete genome sequence of Corynebacterium casei LMG S-19264T (=DSM 44701T), isolated from a smear-ripened cheese.</title>
        <authorList>
            <consortium name="US DOE Joint Genome Institute (JGI-PGF)"/>
            <person name="Walter F."/>
            <person name="Albersmeier A."/>
            <person name="Kalinowski J."/>
            <person name="Ruckert C."/>
        </authorList>
    </citation>
    <scope>NUCLEOTIDE SEQUENCE</scope>
    <source>
        <strain evidence="1">VKM Ac-1401</strain>
    </source>
</reference>
<sequence>MVVSAMWSRAILSHRSRLMHDVPRPPSDGVVHAGGPGGERVLLIGGGPAVGWGVLTHEVALAGHLARRVARDLDSGVDVVVHADPRMLARDLPDALEHLDDLSSFSAAVITVGVNDALTATATSAWTTSLRRALGVLEASGIDPARVVLLGIQTVSTIPTYAGRVGARADRHRNRLNAASSRLLSRAGCARLAMLSDPQPGTDRYRDSTVYAQWAGDLAPAVVAALRDHRQAIAPSGDDGRARIQDLLTHAQVSGDTSIEAVLVDVQAHFRASWAGLVVVDERGERTVVSSGARPLPDPGVLARNASQMAGPIVVYDARRDERTRADPIVYNGGPQFFAAMPVEALEHERIGALCVADPDVRTVIDVDVTVLRDAARRIQAYLRSAASRDR</sequence>
<dbReference type="SUPFAM" id="SSF52266">
    <property type="entry name" value="SGNH hydrolase"/>
    <property type="match status" value="1"/>
</dbReference>
<accession>A0A9W6M0P9</accession>
<dbReference type="InterPro" id="IPR029016">
    <property type="entry name" value="GAF-like_dom_sf"/>
</dbReference>
<dbReference type="Gene3D" id="3.30.450.40">
    <property type="match status" value="1"/>
</dbReference>